<dbReference type="OrthoDB" id="192702at2"/>
<protein>
    <submittedName>
        <fullName evidence="2">Uncharacterized protein</fullName>
    </submittedName>
</protein>
<evidence type="ECO:0000313" key="3">
    <source>
        <dbReference type="Proteomes" id="UP000290218"/>
    </source>
</evidence>
<name>A0A4Q1CCH5_9BACT</name>
<organism evidence="2 3">
    <name type="scientific">Oleiharenicola lentus</name>
    <dbReference type="NCBI Taxonomy" id="2508720"/>
    <lineage>
        <taxon>Bacteria</taxon>
        <taxon>Pseudomonadati</taxon>
        <taxon>Verrucomicrobiota</taxon>
        <taxon>Opitutia</taxon>
        <taxon>Opitutales</taxon>
        <taxon>Opitutaceae</taxon>
        <taxon>Oleiharenicola</taxon>
    </lineage>
</organism>
<proteinExistence type="predicted"/>
<dbReference type="EMBL" id="SDHX01000001">
    <property type="protein sequence ID" value="RXK56824.1"/>
    <property type="molecule type" value="Genomic_DNA"/>
</dbReference>
<dbReference type="RefSeq" id="WP_129048189.1">
    <property type="nucleotide sequence ID" value="NZ_SDHX01000001.1"/>
</dbReference>
<evidence type="ECO:0000313" key="2">
    <source>
        <dbReference type="EMBL" id="RXK56824.1"/>
    </source>
</evidence>
<feature type="region of interest" description="Disordered" evidence="1">
    <location>
        <begin position="162"/>
        <end position="219"/>
    </location>
</feature>
<dbReference type="Proteomes" id="UP000290218">
    <property type="component" value="Unassembled WGS sequence"/>
</dbReference>
<feature type="compositionally biased region" description="Pro residues" evidence="1">
    <location>
        <begin position="181"/>
        <end position="197"/>
    </location>
</feature>
<dbReference type="InterPro" id="IPR037257">
    <property type="entry name" value="T2SS_E_N_sf"/>
</dbReference>
<dbReference type="SUPFAM" id="SSF160246">
    <property type="entry name" value="EspE N-terminal domain-like"/>
    <property type="match status" value="1"/>
</dbReference>
<comment type="caution">
    <text evidence="2">The sequence shown here is derived from an EMBL/GenBank/DDBJ whole genome shotgun (WGS) entry which is preliminary data.</text>
</comment>
<dbReference type="AlphaFoldDB" id="A0A4Q1CCH5"/>
<evidence type="ECO:0000256" key="1">
    <source>
        <dbReference type="SAM" id="MobiDB-lite"/>
    </source>
</evidence>
<accession>A0A4Q1CCH5</accession>
<reference evidence="2 3" key="1">
    <citation type="submission" date="2019-01" db="EMBL/GenBank/DDBJ databases">
        <title>Lacunisphaera sp. strain TWA-58.</title>
        <authorList>
            <person name="Chen W.-M."/>
        </authorList>
    </citation>
    <scope>NUCLEOTIDE SEQUENCE [LARGE SCALE GENOMIC DNA]</scope>
    <source>
        <strain evidence="2 3">TWA-58</strain>
    </source>
</reference>
<keyword evidence="3" id="KW-1185">Reference proteome</keyword>
<feature type="compositionally biased region" description="Polar residues" evidence="1">
    <location>
        <begin position="209"/>
        <end position="219"/>
    </location>
</feature>
<sequence>MSSVEYRPLLMRANRLLGSALIEHNLVKFEDLEAANERLLEIAASGQVRQSSVLNILVYEKKVLREEDVLHHVVDDHGVGVVDLRGYDVPDDVRKEMDLDACWATWSVPFDREEDFHFVATAYYLSPAVRSHWEKKLGGQIIWQATTMDIIADFLDRMQAERAESAKRGSRPPFAVGGSNPPVPARPASNPPMPAPPTGSGHTPLPFPGSSSGKPASTL</sequence>
<gene>
    <name evidence="2" type="ORF">ESB00_13430</name>
</gene>